<dbReference type="Gene3D" id="1.25.40.10">
    <property type="entry name" value="Tetratricopeptide repeat domain"/>
    <property type="match status" value="1"/>
</dbReference>
<evidence type="ECO:0000256" key="2">
    <source>
        <dbReference type="ARBA" id="ARBA00023125"/>
    </source>
</evidence>
<dbReference type="InterPro" id="IPR011990">
    <property type="entry name" value="TPR-like_helical_dom_sf"/>
</dbReference>
<dbReference type="SUPFAM" id="SSF52540">
    <property type="entry name" value="P-loop containing nucleoside triphosphate hydrolases"/>
    <property type="match status" value="1"/>
</dbReference>
<dbReference type="PROSITE" id="PS50043">
    <property type="entry name" value="HTH_LUXR_2"/>
    <property type="match status" value="1"/>
</dbReference>
<dbReference type="InterPro" id="IPR041617">
    <property type="entry name" value="TPR_MalT"/>
</dbReference>
<evidence type="ECO:0000259" key="5">
    <source>
        <dbReference type="PROSITE" id="PS50043"/>
    </source>
</evidence>
<feature type="domain" description="HTH luxR-type" evidence="5">
    <location>
        <begin position="845"/>
        <end position="910"/>
    </location>
</feature>
<proteinExistence type="predicted"/>
<dbReference type="InterPro" id="IPR036388">
    <property type="entry name" value="WH-like_DNA-bd_sf"/>
</dbReference>
<keyword evidence="3" id="KW-0804">Transcription</keyword>
<dbReference type="PANTHER" id="PTHR44688">
    <property type="entry name" value="DNA-BINDING TRANSCRIPTIONAL ACTIVATOR DEVR_DOSR"/>
    <property type="match status" value="1"/>
</dbReference>
<dbReference type="Gene3D" id="3.40.50.300">
    <property type="entry name" value="P-loop containing nucleotide triphosphate hydrolases"/>
    <property type="match status" value="1"/>
</dbReference>
<feature type="region of interest" description="Disordered" evidence="4">
    <location>
        <begin position="1"/>
        <end position="31"/>
    </location>
</feature>
<dbReference type="PANTHER" id="PTHR44688:SF16">
    <property type="entry name" value="DNA-BINDING TRANSCRIPTIONAL ACTIVATOR DEVR_DOSR"/>
    <property type="match status" value="1"/>
</dbReference>
<dbReference type="InterPro" id="IPR000792">
    <property type="entry name" value="Tscrpt_reg_LuxR_C"/>
</dbReference>
<dbReference type="Gene3D" id="1.10.10.10">
    <property type="entry name" value="Winged helix-like DNA-binding domain superfamily/Winged helix DNA-binding domain"/>
    <property type="match status" value="1"/>
</dbReference>
<dbReference type="InterPro" id="IPR016032">
    <property type="entry name" value="Sig_transdc_resp-reg_C-effctor"/>
</dbReference>
<keyword evidence="1" id="KW-0805">Transcription regulation</keyword>
<evidence type="ECO:0000256" key="3">
    <source>
        <dbReference type="ARBA" id="ARBA00023163"/>
    </source>
</evidence>
<dbReference type="InterPro" id="IPR041664">
    <property type="entry name" value="AAA_16"/>
</dbReference>
<dbReference type="OrthoDB" id="134985at2"/>
<dbReference type="RefSeq" id="WP_153459772.1">
    <property type="nucleotide sequence ID" value="NZ_WBOF01000001.1"/>
</dbReference>
<dbReference type="CDD" id="cd06170">
    <property type="entry name" value="LuxR_C_like"/>
    <property type="match status" value="1"/>
</dbReference>
<keyword evidence="2" id="KW-0238">DNA-binding</keyword>
<dbReference type="SMART" id="SM00421">
    <property type="entry name" value="HTH_LUXR"/>
    <property type="match status" value="1"/>
</dbReference>
<dbReference type="Proteomes" id="UP000450000">
    <property type="component" value="Unassembled WGS sequence"/>
</dbReference>
<evidence type="ECO:0000313" key="6">
    <source>
        <dbReference type="EMBL" id="MQS11055.1"/>
    </source>
</evidence>
<name>A0A6N7KJY3_9ACTN</name>
<organism evidence="6 7">
    <name type="scientific">Streptomyces kaniharaensis</name>
    <dbReference type="NCBI Taxonomy" id="212423"/>
    <lineage>
        <taxon>Bacteria</taxon>
        <taxon>Bacillati</taxon>
        <taxon>Actinomycetota</taxon>
        <taxon>Actinomycetes</taxon>
        <taxon>Kitasatosporales</taxon>
        <taxon>Streptomycetaceae</taxon>
        <taxon>Streptomyces</taxon>
    </lineage>
</organism>
<evidence type="ECO:0000256" key="4">
    <source>
        <dbReference type="SAM" id="MobiDB-lite"/>
    </source>
</evidence>
<gene>
    <name evidence="6" type="ORF">F7Q99_01840</name>
</gene>
<dbReference type="InterPro" id="IPR027417">
    <property type="entry name" value="P-loop_NTPase"/>
</dbReference>
<dbReference type="PRINTS" id="PR00038">
    <property type="entry name" value="HTHLUXR"/>
</dbReference>
<reference evidence="6 7" key="1">
    <citation type="submission" date="2019-09" db="EMBL/GenBank/DDBJ databases">
        <title>Genome Sequences of Streptomyces kaniharaensis ATCC 21070.</title>
        <authorList>
            <person name="Zhu W."/>
            <person name="De Crecy-Lagard V."/>
            <person name="Richards N.G."/>
        </authorList>
    </citation>
    <scope>NUCLEOTIDE SEQUENCE [LARGE SCALE GENOMIC DNA]</scope>
    <source>
        <strain evidence="6 7">SF-557</strain>
    </source>
</reference>
<dbReference type="SUPFAM" id="SSF46894">
    <property type="entry name" value="C-terminal effector domain of the bipartite response regulators"/>
    <property type="match status" value="1"/>
</dbReference>
<accession>A0A6N7KJY3</accession>
<dbReference type="Pfam" id="PF00196">
    <property type="entry name" value="GerE"/>
    <property type="match status" value="1"/>
</dbReference>
<dbReference type="Pfam" id="PF13191">
    <property type="entry name" value="AAA_16"/>
    <property type="match status" value="1"/>
</dbReference>
<dbReference type="InterPro" id="IPR059106">
    <property type="entry name" value="WHD_MalT"/>
</dbReference>
<dbReference type="Pfam" id="PF17874">
    <property type="entry name" value="TPR_MalT"/>
    <property type="match status" value="1"/>
</dbReference>
<dbReference type="GO" id="GO:0003677">
    <property type="term" value="F:DNA binding"/>
    <property type="evidence" value="ECO:0007669"/>
    <property type="project" value="UniProtKB-KW"/>
</dbReference>
<protein>
    <submittedName>
        <fullName evidence="6">AAA family ATPase</fullName>
    </submittedName>
</protein>
<dbReference type="AlphaFoldDB" id="A0A6N7KJY3"/>
<keyword evidence="7" id="KW-1185">Reference proteome</keyword>
<evidence type="ECO:0000256" key="1">
    <source>
        <dbReference type="ARBA" id="ARBA00023015"/>
    </source>
</evidence>
<dbReference type="EMBL" id="WBOF01000001">
    <property type="protein sequence ID" value="MQS11055.1"/>
    <property type="molecule type" value="Genomic_DNA"/>
</dbReference>
<evidence type="ECO:0000313" key="7">
    <source>
        <dbReference type="Proteomes" id="UP000450000"/>
    </source>
</evidence>
<dbReference type="Pfam" id="PF25873">
    <property type="entry name" value="WHD_MalT"/>
    <property type="match status" value="1"/>
</dbReference>
<comment type="caution">
    <text evidence="6">The sequence shown here is derived from an EMBL/GenBank/DDBJ whole genome shotgun (WGS) entry which is preliminary data.</text>
</comment>
<sequence>MPLSPAVDSPTRPTGGPRRGSTPSTRIPGGDPVLAARFAAPPIPETFVRRPRLVERLRQGLRTSLLLVNGPAGAGKTLLVADWLATTRRPGSAVWLTVEREDNAPGVFWAYLLEAARHHGIALPEDIGTPARAHEVDHSLLARLAAHLSRREEPVVLVLDEFERVSSDEVASGLHFLLGHAGPGLRLVLISRTDPLLPIHRYRACGSVTEIRAADLAFRPEEAAVLLRRHGLHLSAESSRALTERTGGWAAGLRLSALAAQRAADPAAYLEEFEAGQSTVADFLLAEVLDAQSVEAQDLLLRTSVLGRIHPDLADALTGRRDAARILADLSRANAFVEPLGHSWYRCHPLFAEILRVHLAARHPGLERELNRSAARWLADAGHLTDALSHAAAAGDWEFAAAQVVDHLAIGQLFTGRDAERLDDLFSGMTPDARGPAPELVRAARDLARYDVDSGLEHLRRAETLLPEHDPEHDGEDGSTALLSAAHLRVLAGRLLGSADMARAAAEQAEQLEEHVPQGLLREHPELPALRLNDLGSVLLWEGSLEASGAALSAAVKRADGATAACPRHEALARLALIDLLRGRPGRADAHLRKATAEAERAGLPPASRTGVAQLVLAALAVDRDDLPTAHAAIDRAAESDAACHDPTVAAGLAIVRARLLLAGGRARAAIDTLDRLEDDGPATAGPPPPWMREGVAVAVSAAHLAEGDPAAAVEALEQSGADGPECAVAAAQARLVAGKSRSALRILDTIPVNNGRGPAVTVRVLLARSHAAFTLGDEARAQRLLARALTVARPEQLRRPFREAGPWLRRLLRARPGLASSHDWLPPDLLSGLPADGSADVDVPDDLVEPLSERELQVLERAAQMLSTDEIAAELFLSVNTVKTHLKNINRKLAVSGRSRAVRRARELHLL</sequence>
<dbReference type="GO" id="GO:0006355">
    <property type="term" value="P:regulation of DNA-templated transcription"/>
    <property type="evidence" value="ECO:0007669"/>
    <property type="project" value="InterPro"/>
</dbReference>